<gene>
    <name evidence="11" type="ORF">CVT24_009145</name>
</gene>
<dbReference type="InterPro" id="IPR028889">
    <property type="entry name" value="USP"/>
</dbReference>
<evidence type="ECO:0000313" key="11">
    <source>
        <dbReference type="EMBL" id="PPQ76297.1"/>
    </source>
</evidence>
<feature type="region of interest" description="Disordered" evidence="8">
    <location>
        <begin position="380"/>
        <end position="415"/>
    </location>
</feature>
<feature type="transmembrane region" description="Helical" evidence="9">
    <location>
        <begin position="20"/>
        <end position="39"/>
    </location>
</feature>
<dbReference type="InterPro" id="IPR038765">
    <property type="entry name" value="Papain-like_cys_pep_sf"/>
</dbReference>
<evidence type="ECO:0000256" key="1">
    <source>
        <dbReference type="ARBA" id="ARBA00000707"/>
    </source>
</evidence>
<dbReference type="PANTHER" id="PTHR24006">
    <property type="entry name" value="UBIQUITIN CARBOXYL-TERMINAL HYDROLASE"/>
    <property type="match status" value="1"/>
</dbReference>
<proteinExistence type="inferred from homology"/>
<keyword evidence="12" id="KW-1185">Reference proteome</keyword>
<dbReference type="GO" id="GO:0005634">
    <property type="term" value="C:nucleus"/>
    <property type="evidence" value="ECO:0007669"/>
    <property type="project" value="TreeGrafter"/>
</dbReference>
<keyword evidence="9" id="KW-1133">Transmembrane helix</keyword>
<feature type="domain" description="USP" evidence="10">
    <location>
        <begin position="130"/>
        <end position="725"/>
    </location>
</feature>
<evidence type="ECO:0000256" key="6">
    <source>
        <dbReference type="ARBA" id="ARBA00022801"/>
    </source>
</evidence>
<evidence type="ECO:0000259" key="10">
    <source>
        <dbReference type="PROSITE" id="PS50235"/>
    </source>
</evidence>
<feature type="compositionally biased region" description="Low complexity" evidence="8">
    <location>
        <begin position="380"/>
        <end position="404"/>
    </location>
</feature>
<evidence type="ECO:0000256" key="2">
    <source>
        <dbReference type="ARBA" id="ARBA00009085"/>
    </source>
</evidence>
<dbReference type="OrthoDB" id="2020758at2759"/>
<dbReference type="EC" id="3.4.19.12" evidence="3"/>
<evidence type="ECO:0000256" key="7">
    <source>
        <dbReference type="ARBA" id="ARBA00022807"/>
    </source>
</evidence>
<reference evidence="11 12" key="1">
    <citation type="journal article" date="2018" name="Evol. Lett.">
        <title>Horizontal gene cluster transfer increased hallucinogenic mushroom diversity.</title>
        <authorList>
            <person name="Reynolds H.T."/>
            <person name="Vijayakumar V."/>
            <person name="Gluck-Thaler E."/>
            <person name="Korotkin H.B."/>
            <person name="Matheny P.B."/>
            <person name="Slot J.C."/>
        </authorList>
    </citation>
    <scope>NUCLEOTIDE SEQUENCE [LARGE SCALE GENOMIC DNA]</scope>
    <source>
        <strain evidence="11 12">2629</strain>
    </source>
</reference>
<feature type="compositionally biased region" description="Low complexity" evidence="8">
    <location>
        <begin position="840"/>
        <end position="857"/>
    </location>
</feature>
<comment type="caution">
    <text evidence="11">The sequence shown here is derived from an EMBL/GenBank/DDBJ whole genome shotgun (WGS) entry which is preliminary data.</text>
</comment>
<evidence type="ECO:0000256" key="4">
    <source>
        <dbReference type="ARBA" id="ARBA00022670"/>
    </source>
</evidence>
<evidence type="ECO:0000256" key="3">
    <source>
        <dbReference type="ARBA" id="ARBA00012759"/>
    </source>
</evidence>
<dbReference type="GO" id="GO:0004843">
    <property type="term" value="F:cysteine-type deubiquitinase activity"/>
    <property type="evidence" value="ECO:0007669"/>
    <property type="project" value="UniProtKB-EC"/>
</dbReference>
<comment type="catalytic activity">
    <reaction evidence="1">
        <text>Thiol-dependent hydrolysis of ester, thioester, amide, peptide and isopeptide bonds formed by the C-terminal Gly of ubiquitin (a 76-residue protein attached to proteins as an intracellular targeting signal).</text>
        <dbReference type="EC" id="3.4.19.12"/>
    </reaction>
</comment>
<keyword evidence="9" id="KW-0472">Membrane</keyword>
<evidence type="ECO:0000256" key="5">
    <source>
        <dbReference type="ARBA" id="ARBA00022786"/>
    </source>
</evidence>
<dbReference type="InParanoid" id="A0A409WCP9"/>
<dbReference type="STRING" id="181874.A0A409WCP9"/>
<keyword evidence="6" id="KW-0378">Hydrolase</keyword>
<keyword evidence="5" id="KW-0833">Ubl conjugation pathway</keyword>
<feature type="region of interest" description="Disordered" evidence="8">
    <location>
        <begin position="830"/>
        <end position="859"/>
    </location>
</feature>
<evidence type="ECO:0000313" key="12">
    <source>
        <dbReference type="Proteomes" id="UP000284842"/>
    </source>
</evidence>
<sequence length="979" mass="105547">MRPPAWSIRVLKSTLFQQIAPIIVLFLIPTLVYFIVTLIRRLDPLRLAFRLYQALSMGLENLGISLPWLWSSSSGGSSGSLSSKRNKGRKRRSSSSGAGTVRTHAQKLAKQKKAQAGDSYTEDEDAYYYPGLVNISGTYCFMNSTLQAMASLSYLQPHIDAIHSKAEDVDVETPVIDALKELFKNLNTPKSNYHSLRPHNIIDALASVKTSPSNSLFNSREHQDAQELFQLVSECIKREMTEVDKEGQRDRGIAGVLDFGSTAVAGPSSPLGQKDNTIDTRGLGAKSVFDGLTANRRSCVVCGYTEAVMHFGFDNWQLAVPRLATSCRLEDCLEDYTRLEILNDCICRKCSVVATQRRLREELKTLQDALAPQGSTSASISALSSSAPMPSSSSSSSPSKSKPSNSKKKRYREVKRMEERVRNALEQGRIEDDAIFEGIRLDKVVSSASTKQAMIARPPQVLALHLNRSVHYGGYAAKNTIRVYFPEVLDLTPYTTSGSLSVVPTNAISTPSPAPTSAYAFYAQPSSHSDGGSSSQSATRTSTQSGKSNSTRPTSVPPNHDDNTASDNPRPKRPTTPTPASYAAAAAHNRTIYRLAAVVCHYGQHSFGHYICYRRKPRKVNGRWMPPTLVDPLKLVDKEEDEEGKKQKVHGQRAGGGELDMELEYAAYQGPSSTGQQYVWEDHSESEVGTGKGWLRISDDAVSEVGIESVLAEGTGVFMLYYEKAVHPRPGPYMSRSGDLAQTKGVGQGVGVGMGLGLNGSALLNGHGRGLDTDSIMNGVEGDGDPDGDQFSIGSEETLKPEMKVVDLNGSVGSLVSEVGIGVMKSPKKAKKKLLDHLHSSSPSSSSASHSNSNSHSGVQGLSNSLMYLPTASIGFQPRIVRSVNARLHRPKPIAAVVSEAPAVLVNGTAHHAALEEDEIPLDMTASAPSILSGKALASSTAHSLNHGMNGHVAGTLGARTGKVHSHQQQQGAPKIKAR</sequence>
<protein>
    <recommendedName>
        <fullName evidence="3">ubiquitinyl hydrolase 1</fullName>
        <ecNumber evidence="3">3.4.19.12</ecNumber>
    </recommendedName>
</protein>
<dbReference type="InterPro" id="IPR050164">
    <property type="entry name" value="Peptidase_C19"/>
</dbReference>
<keyword evidence="9" id="KW-0812">Transmembrane</keyword>
<dbReference type="Pfam" id="PF00443">
    <property type="entry name" value="UCH"/>
    <property type="match status" value="1"/>
</dbReference>
<dbReference type="AlphaFoldDB" id="A0A409WCP9"/>
<comment type="similarity">
    <text evidence="2">Belongs to the peptidase C19 family.</text>
</comment>
<evidence type="ECO:0000256" key="8">
    <source>
        <dbReference type="SAM" id="MobiDB-lite"/>
    </source>
</evidence>
<keyword evidence="4" id="KW-0645">Protease</keyword>
<dbReference type="InterPro" id="IPR001394">
    <property type="entry name" value="Peptidase_C19_UCH"/>
</dbReference>
<feature type="region of interest" description="Disordered" evidence="8">
    <location>
        <begin position="73"/>
        <end position="117"/>
    </location>
</feature>
<dbReference type="EMBL" id="NHTK01005588">
    <property type="protein sequence ID" value="PPQ76297.1"/>
    <property type="molecule type" value="Genomic_DNA"/>
</dbReference>
<organism evidence="11 12">
    <name type="scientific">Panaeolus cyanescens</name>
    <dbReference type="NCBI Taxonomy" id="181874"/>
    <lineage>
        <taxon>Eukaryota</taxon>
        <taxon>Fungi</taxon>
        <taxon>Dikarya</taxon>
        <taxon>Basidiomycota</taxon>
        <taxon>Agaricomycotina</taxon>
        <taxon>Agaricomycetes</taxon>
        <taxon>Agaricomycetidae</taxon>
        <taxon>Agaricales</taxon>
        <taxon>Agaricineae</taxon>
        <taxon>Galeropsidaceae</taxon>
        <taxon>Panaeolus</taxon>
    </lineage>
</organism>
<dbReference type="InterPro" id="IPR018200">
    <property type="entry name" value="USP_CS"/>
</dbReference>
<dbReference type="PANTHER" id="PTHR24006:SF888">
    <property type="entry name" value="UBIQUITIN CARBOXYL-TERMINAL HYDROLASE 30"/>
    <property type="match status" value="1"/>
</dbReference>
<evidence type="ECO:0000256" key="9">
    <source>
        <dbReference type="SAM" id="Phobius"/>
    </source>
</evidence>
<feature type="compositionally biased region" description="Basic residues" evidence="8">
    <location>
        <begin position="84"/>
        <end position="93"/>
    </location>
</feature>
<accession>A0A409WCP9</accession>
<feature type="compositionally biased region" description="Low complexity" evidence="8">
    <location>
        <begin position="526"/>
        <end position="546"/>
    </location>
</feature>
<dbReference type="PROSITE" id="PS00973">
    <property type="entry name" value="USP_2"/>
    <property type="match status" value="1"/>
</dbReference>
<feature type="region of interest" description="Disordered" evidence="8">
    <location>
        <begin position="522"/>
        <end position="583"/>
    </location>
</feature>
<dbReference type="PROSITE" id="PS50235">
    <property type="entry name" value="USP_3"/>
    <property type="match status" value="1"/>
</dbReference>
<dbReference type="GO" id="GO:0016579">
    <property type="term" value="P:protein deubiquitination"/>
    <property type="evidence" value="ECO:0007669"/>
    <property type="project" value="InterPro"/>
</dbReference>
<dbReference type="Proteomes" id="UP000284842">
    <property type="component" value="Unassembled WGS sequence"/>
</dbReference>
<keyword evidence="7" id="KW-0788">Thiol protease</keyword>
<feature type="compositionally biased region" description="Basic residues" evidence="8">
    <location>
        <begin position="104"/>
        <end position="113"/>
    </location>
</feature>
<dbReference type="GO" id="GO:0006508">
    <property type="term" value="P:proteolysis"/>
    <property type="evidence" value="ECO:0007669"/>
    <property type="project" value="UniProtKB-KW"/>
</dbReference>
<feature type="compositionally biased region" description="Low complexity" evidence="8">
    <location>
        <begin position="73"/>
        <end position="83"/>
    </location>
</feature>
<dbReference type="SUPFAM" id="SSF54001">
    <property type="entry name" value="Cysteine proteinases"/>
    <property type="match status" value="1"/>
</dbReference>
<dbReference type="Gene3D" id="3.90.70.10">
    <property type="entry name" value="Cysteine proteinases"/>
    <property type="match status" value="1"/>
</dbReference>
<name>A0A409WCP9_9AGAR</name>
<dbReference type="GO" id="GO:0005829">
    <property type="term" value="C:cytosol"/>
    <property type="evidence" value="ECO:0007669"/>
    <property type="project" value="TreeGrafter"/>
</dbReference>